<dbReference type="EMBL" id="NBSH01000016">
    <property type="protein sequence ID" value="ORX34025.1"/>
    <property type="molecule type" value="Genomic_DNA"/>
</dbReference>
<dbReference type="GeneID" id="33558889"/>
<evidence type="ECO:0000256" key="3">
    <source>
        <dbReference type="ARBA" id="ARBA00023002"/>
    </source>
</evidence>
<proteinExistence type="inferred from homology"/>
<dbReference type="FunCoup" id="A0A1Y1UAC1">
    <property type="interactions" value="88"/>
</dbReference>
<dbReference type="PANTHER" id="PTHR43544">
    <property type="entry name" value="SHORT-CHAIN DEHYDROGENASE/REDUCTASE"/>
    <property type="match status" value="1"/>
</dbReference>
<dbReference type="OrthoDB" id="9876299at2759"/>
<dbReference type="PRINTS" id="PR00081">
    <property type="entry name" value="GDHRDH"/>
</dbReference>
<evidence type="ECO:0000256" key="1">
    <source>
        <dbReference type="ARBA" id="ARBA00006484"/>
    </source>
</evidence>
<evidence type="ECO:0000313" key="4">
    <source>
        <dbReference type="EMBL" id="ORX34025.1"/>
    </source>
</evidence>
<organism evidence="4 5">
    <name type="scientific">Kockovaella imperatae</name>
    <dbReference type="NCBI Taxonomy" id="4999"/>
    <lineage>
        <taxon>Eukaryota</taxon>
        <taxon>Fungi</taxon>
        <taxon>Dikarya</taxon>
        <taxon>Basidiomycota</taxon>
        <taxon>Agaricomycotina</taxon>
        <taxon>Tremellomycetes</taxon>
        <taxon>Tremellales</taxon>
        <taxon>Cuniculitremaceae</taxon>
        <taxon>Kockovaella</taxon>
    </lineage>
</organism>
<accession>A0A1Y1UAC1</accession>
<dbReference type="RefSeq" id="XP_021868313.1">
    <property type="nucleotide sequence ID" value="XM_022017080.1"/>
</dbReference>
<comment type="caution">
    <text evidence="4">The sequence shown here is derived from an EMBL/GenBank/DDBJ whole genome shotgun (WGS) entry which is preliminary data.</text>
</comment>
<dbReference type="Proteomes" id="UP000193218">
    <property type="component" value="Unassembled WGS sequence"/>
</dbReference>
<dbReference type="GO" id="GO:0005737">
    <property type="term" value="C:cytoplasm"/>
    <property type="evidence" value="ECO:0007669"/>
    <property type="project" value="TreeGrafter"/>
</dbReference>
<gene>
    <name evidence="4" type="ORF">BD324DRAFT_638074</name>
</gene>
<evidence type="ECO:0008006" key="6">
    <source>
        <dbReference type="Google" id="ProtNLM"/>
    </source>
</evidence>
<keyword evidence="3" id="KW-0560">Oxidoreductase</keyword>
<dbReference type="InterPro" id="IPR002347">
    <property type="entry name" value="SDR_fam"/>
</dbReference>
<reference evidence="4 5" key="1">
    <citation type="submission" date="2017-03" db="EMBL/GenBank/DDBJ databases">
        <title>Widespread Adenine N6-methylation of Active Genes in Fungi.</title>
        <authorList>
            <consortium name="DOE Joint Genome Institute"/>
            <person name="Mondo S.J."/>
            <person name="Dannebaum R.O."/>
            <person name="Kuo R.C."/>
            <person name="Louie K.B."/>
            <person name="Bewick A.J."/>
            <person name="Labutti K."/>
            <person name="Haridas S."/>
            <person name="Kuo A."/>
            <person name="Salamov A."/>
            <person name="Ahrendt S.R."/>
            <person name="Lau R."/>
            <person name="Bowen B.P."/>
            <person name="Lipzen A."/>
            <person name="Sullivan W."/>
            <person name="Andreopoulos W.B."/>
            <person name="Clum A."/>
            <person name="Lindquist E."/>
            <person name="Daum C."/>
            <person name="Northen T.R."/>
            <person name="Ramamoorthy G."/>
            <person name="Schmitz R.J."/>
            <person name="Gryganskyi A."/>
            <person name="Culley D."/>
            <person name="Magnuson J."/>
            <person name="James T.Y."/>
            <person name="O'Malley M.A."/>
            <person name="Stajich J.E."/>
            <person name="Spatafora J.W."/>
            <person name="Visel A."/>
            <person name="Grigoriev I.V."/>
        </authorList>
    </citation>
    <scope>NUCLEOTIDE SEQUENCE [LARGE SCALE GENOMIC DNA]</scope>
    <source>
        <strain evidence="4 5">NRRL Y-17943</strain>
    </source>
</reference>
<protein>
    <recommendedName>
        <fullName evidence="6">NAD(P)-binding protein</fullName>
    </recommendedName>
</protein>
<dbReference type="SUPFAM" id="SSF51735">
    <property type="entry name" value="NAD(P)-binding Rossmann-fold domains"/>
    <property type="match status" value="1"/>
</dbReference>
<dbReference type="InParanoid" id="A0A1Y1UAC1"/>
<keyword evidence="2" id="KW-0521">NADP</keyword>
<dbReference type="Gene3D" id="3.40.50.720">
    <property type="entry name" value="NAD(P)-binding Rossmann-like Domain"/>
    <property type="match status" value="1"/>
</dbReference>
<name>A0A1Y1UAC1_9TREE</name>
<dbReference type="InterPro" id="IPR036291">
    <property type="entry name" value="NAD(P)-bd_dom_sf"/>
</dbReference>
<dbReference type="AlphaFoldDB" id="A0A1Y1UAC1"/>
<keyword evidence="5" id="KW-1185">Reference proteome</keyword>
<evidence type="ECO:0000313" key="5">
    <source>
        <dbReference type="Proteomes" id="UP000193218"/>
    </source>
</evidence>
<comment type="similarity">
    <text evidence="1">Belongs to the short-chain dehydrogenases/reductases (SDR) family.</text>
</comment>
<sequence length="248" mass="26810">MPTVLITGANRGIGAGFVEGYLAKGYTVIAAARDPSAVKTKDGVIPVKLDVSSQTDALDAVSELRSKHGLTSIDIIIANAGTHGTNQKLKDVPASVMHECWTVNTLGPLLLYQAVYPLIPRTGKFVVISSYRGMIGQQHETLEGAYGHSKAAVNYIVSKLHCEEVFITLALNPGWVQTEMGNRSAQFAGFGEKAPQQIQDVIGEAWREVKAQDKGWTLTSVPGQFLEPMINLIDKSTKNGNSGKFLQW</sequence>
<dbReference type="GO" id="GO:0016491">
    <property type="term" value="F:oxidoreductase activity"/>
    <property type="evidence" value="ECO:0007669"/>
    <property type="project" value="UniProtKB-KW"/>
</dbReference>
<dbReference type="PANTHER" id="PTHR43544:SF7">
    <property type="entry name" value="NADB-LER2"/>
    <property type="match status" value="1"/>
</dbReference>
<dbReference type="InterPro" id="IPR051468">
    <property type="entry name" value="Fungal_SecMetab_SDRs"/>
</dbReference>
<dbReference type="Pfam" id="PF00106">
    <property type="entry name" value="adh_short"/>
    <property type="match status" value="1"/>
</dbReference>
<evidence type="ECO:0000256" key="2">
    <source>
        <dbReference type="ARBA" id="ARBA00022857"/>
    </source>
</evidence>